<sequence length="192" mass="19472">MKTTALLAALALALAAAASAQATTIALPADGNWQEFTVDNFVAPSFGTDWIDYTDGSALHFDFTVPAGFVATLTVVDNGFAGDTFTVRNGAMMLGATSSVATGTIAGDTVFDFDEALANPAYSRGVFTLGAGSYSINGSLLQSVLDDGGQPLNSTSGALKLNVSAVPEPASIALLLAGLGVVGFLSARARRN</sequence>
<comment type="caution">
    <text evidence="4">The sequence shown here is derived from an EMBL/GenBank/DDBJ whole genome shotgun (WGS) entry which is preliminary data.</text>
</comment>
<dbReference type="RefSeq" id="WP_320423343.1">
    <property type="nucleotide sequence ID" value="NZ_JAXCLA010000004.1"/>
</dbReference>
<evidence type="ECO:0000313" key="5">
    <source>
        <dbReference type="Proteomes" id="UP001285263"/>
    </source>
</evidence>
<reference evidence="4 5" key="1">
    <citation type="submission" date="2023-11" db="EMBL/GenBank/DDBJ databases">
        <title>Paucibacter sp. nov., isolated from fresh soil in Korea.</title>
        <authorList>
            <person name="Le N.T.T."/>
        </authorList>
    </citation>
    <scope>NUCLEOTIDE SEQUENCE [LARGE SCALE GENOMIC DNA]</scope>
    <source>
        <strain evidence="4 5">R3-3</strain>
    </source>
</reference>
<feature type="signal peptide" evidence="2">
    <location>
        <begin position="1"/>
        <end position="22"/>
    </location>
</feature>
<evidence type="ECO:0000313" key="4">
    <source>
        <dbReference type="EMBL" id="MDY0745438.1"/>
    </source>
</evidence>
<dbReference type="EMBL" id="JAXCLA010000004">
    <property type="protein sequence ID" value="MDY0745438.1"/>
    <property type="molecule type" value="Genomic_DNA"/>
</dbReference>
<evidence type="ECO:0000256" key="1">
    <source>
        <dbReference type="SAM" id="Phobius"/>
    </source>
</evidence>
<accession>A0ABU5DGL4</accession>
<dbReference type="Proteomes" id="UP001285263">
    <property type="component" value="Unassembled WGS sequence"/>
</dbReference>
<name>A0ABU5DGL4_9BURK</name>
<feature type="chain" id="PRO_5046747265" evidence="2">
    <location>
        <begin position="23"/>
        <end position="192"/>
    </location>
</feature>
<dbReference type="InterPro" id="IPR013424">
    <property type="entry name" value="Ice-binding_C"/>
</dbReference>
<feature type="domain" description="Ice-binding protein C-terminal" evidence="3">
    <location>
        <begin position="165"/>
        <end position="191"/>
    </location>
</feature>
<keyword evidence="1" id="KW-1133">Transmembrane helix</keyword>
<dbReference type="Pfam" id="PF07589">
    <property type="entry name" value="PEP-CTERM"/>
    <property type="match status" value="1"/>
</dbReference>
<proteinExistence type="predicted"/>
<feature type="transmembrane region" description="Helical" evidence="1">
    <location>
        <begin position="170"/>
        <end position="187"/>
    </location>
</feature>
<keyword evidence="2" id="KW-0732">Signal</keyword>
<keyword evidence="1" id="KW-0812">Transmembrane</keyword>
<keyword evidence="1" id="KW-0472">Membrane</keyword>
<evidence type="ECO:0000256" key="2">
    <source>
        <dbReference type="SAM" id="SignalP"/>
    </source>
</evidence>
<evidence type="ECO:0000259" key="3">
    <source>
        <dbReference type="Pfam" id="PF07589"/>
    </source>
</evidence>
<organism evidence="4 5">
    <name type="scientific">Roseateles agri</name>
    <dbReference type="NCBI Taxonomy" id="3098619"/>
    <lineage>
        <taxon>Bacteria</taxon>
        <taxon>Pseudomonadati</taxon>
        <taxon>Pseudomonadota</taxon>
        <taxon>Betaproteobacteria</taxon>
        <taxon>Burkholderiales</taxon>
        <taxon>Sphaerotilaceae</taxon>
        <taxon>Roseateles</taxon>
    </lineage>
</organism>
<dbReference type="NCBIfam" id="NF038126">
    <property type="entry name" value="PEP_CTERM_FxDxF"/>
    <property type="match status" value="1"/>
</dbReference>
<keyword evidence="5" id="KW-1185">Reference proteome</keyword>
<gene>
    <name evidence="4" type="ORF">SNE35_13040</name>
</gene>
<protein>
    <submittedName>
        <fullName evidence="4">FxDxF family PEP-CTERM protein</fullName>
    </submittedName>
</protein>
<dbReference type="NCBIfam" id="TIGR02595">
    <property type="entry name" value="PEP_CTERM"/>
    <property type="match status" value="1"/>
</dbReference>